<dbReference type="Gene3D" id="3.30.700.10">
    <property type="entry name" value="Glycoprotein, Type 4 Pilin"/>
    <property type="match status" value="1"/>
</dbReference>
<protein>
    <submittedName>
        <fullName evidence="2">Type II secretion system protein</fullName>
    </submittedName>
</protein>
<dbReference type="KEGG" id="cure:CUREO_0183"/>
<proteinExistence type="predicted"/>
<feature type="region of interest" description="Disordered" evidence="1">
    <location>
        <begin position="142"/>
        <end position="161"/>
    </location>
</feature>
<dbReference type="InterPro" id="IPR012902">
    <property type="entry name" value="N_methyl_site"/>
</dbReference>
<dbReference type="NCBIfam" id="TIGR02532">
    <property type="entry name" value="IV_pilin_GFxxxE"/>
    <property type="match status" value="1"/>
</dbReference>
<evidence type="ECO:0000313" key="3">
    <source>
        <dbReference type="Proteomes" id="UP000063971"/>
    </source>
</evidence>
<dbReference type="EMBL" id="CP012195">
    <property type="protein sequence ID" value="AKT90065.1"/>
    <property type="molecule type" value="Genomic_DNA"/>
</dbReference>
<dbReference type="Proteomes" id="UP000063971">
    <property type="component" value="Chromosome"/>
</dbReference>
<dbReference type="Pfam" id="PF07963">
    <property type="entry name" value="N_methyl"/>
    <property type="match status" value="1"/>
</dbReference>
<organism evidence="2 3">
    <name type="scientific">Campylobacter ureolyticus RIGS 9880</name>
    <dbReference type="NCBI Taxonomy" id="1032069"/>
    <lineage>
        <taxon>Bacteria</taxon>
        <taxon>Pseudomonadati</taxon>
        <taxon>Campylobacterota</taxon>
        <taxon>Epsilonproteobacteria</taxon>
        <taxon>Campylobacterales</taxon>
        <taxon>Campylobacteraceae</taxon>
        <taxon>Campylobacter</taxon>
    </lineage>
</organism>
<dbReference type="SUPFAM" id="SSF54523">
    <property type="entry name" value="Pili subunits"/>
    <property type="match status" value="1"/>
</dbReference>
<dbReference type="AlphaFoldDB" id="A0AAU8TXT4"/>
<evidence type="ECO:0000256" key="1">
    <source>
        <dbReference type="SAM" id="MobiDB-lite"/>
    </source>
</evidence>
<sequence length="161" mass="16770">MKKGFTMIELIFVIVILGILAAVAIPRLAATRDDAEVSKAATNIQTAISDISAYYTSQGAFGTIAQMTNVPSPIKVKKQACLTWGNTDNDKGEITVTVVKGTGLCKQVWAMPGLTQVATYIASTDGGKTENTIKVGGMGVNFEGADTTTNSNSNSGSSSNN</sequence>
<dbReference type="PANTHER" id="PTHR30093">
    <property type="entry name" value="GENERAL SECRETION PATHWAY PROTEIN G"/>
    <property type="match status" value="1"/>
</dbReference>
<dbReference type="InterPro" id="IPR045584">
    <property type="entry name" value="Pilin-like"/>
</dbReference>
<feature type="compositionally biased region" description="Low complexity" evidence="1">
    <location>
        <begin position="147"/>
        <end position="161"/>
    </location>
</feature>
<evidence type="ECO:0000313" key="2">
    <source>
        <dbReference type="EMBL" id="AKT90065.1"/>
    </source>
</evidence>
<name>A0AAU8TXT4_9BACT</name>
<gene>
    <name evidence="2" type="ORF">CUREO_0183</name>
</gene>
<dbReference type="RefSeq" id="WP_050333472.1">
    <property type="nucleotide sequence ID" value="NZ_CP012195.1"/>
</dbReference>
<reference evidence="2 3" key="1">
    <citation type="journal article" date="2015" name="Genome Announc.">
        <title>Complete Genome Sequence of the Campylobacter ureolyticus Clinical Isolate RIGS 9880.</title>
        <authorList>
            <person name="Miller W.G."/>
            <person name="Yee E."/>
            <person name="On S.L."/>
            <person name="Andersen L.P."/>
            <person name="Bono J.L."/>
        </authorList>
    </citation>
    <scope>NUCLEOTIDE SEQUENCE [LARGE SCALE GENOMIC DNA]</scope>
    <source>
        <strain evidence="2 3">RIGS 9880</strain>
    </source>
</reference>
<accession>A0AAU8TXT4</accession>